<evidence type="ECO:0000313" key="5">
    <source>
        <dbReference type="Proteomes" id="UP000235005"/>
    </source>
</evidence>
<dbReference type="InterPro" id="IPR051257">
    <property type="entry name" value="Diverse_CBS-Domain"/>
</dbReference>
<keyword evidence="1 2" id="KW-0129">CBS domain</keyword>
<protein>
    <submittedName>
        <fullName evidence="4">CBS domain-containing protein</fullName>
    </submittedName>
</protein>
<comment type="caution">
    <text evidence="4">The sequence shown here is derived from an EMBL/GenBank/DDBJ whole genome shotgun (WGS) entry which is preliminary data.</text>
</comment>
<dbReference type="PANTHER" id="PTHR43080:SF2">
    <property type="entry name" value="CBS DOMAIN-CONTAINING PROTEIN"/>
    <property type="match status" value="1"/>
</dbReference>
<dbReference type="OrthoDB" id="9771532at2"/>
<gene>
    <name evidence="4" type="ORF">C0039_16010</name>
</gene>
<reference evidence="4 5" key="1">
    <citation type="submission" date="2018-01" db="EMBL/GenBank/DDBJ databases">
        <title>The draft genome sequence of Halioglobus lutimaris HF004.</title>
        <authorList>
            <person name="Du Z.-J."/>
            <person name="Shi M.-J."/>
        </authorList>
    </citation>
    <scope>NUCLEOTIDE SEQUENCE [LARGE SCALE GENOMIC DNA]</scope>
    <source>
        <strain evidence="4 5">HF004</strain>
    </source>
</reference>
<dbReference type="SMART" id="SM00116">
    <property type="entry name" value="CBS"/>
    <property type="match status" value="1"/>
</dbReference>
<evidence type="ECO:0000259" key="3">
    <source>
        <dbReference type="PROSITE" id="PS51371"/>
    </source>
</evidence>
<accession>A0A2N5WZN9</accession>
<dbReference type="SUPFAM" id="SSF54631">
    <property type="entry name" value="CBS-domain pair"/>
    <property type="match status" value="1"/>
</dbReference>
<name>A0A2N5WZN9_9GAMM</name>
<sequence length="134" mass="15092">MDRKVIKARDVMQDKHLELDGMATVKQALEAMRSIKSNAVIVKKRDEHDAYGIVLLSDIAKRVLALDRAPERVNIYEIMSKPVIPVEPDMDVRYVARMFDSFGLSSAPVVEKGRVIGIVSYDELVFDGLCELID</sequence>
<dbReference type="EMBL" id="PKUS01000025">
    <property type="protein sequence ID" value="PLW67703.1"/>
    <property type="molecule type" value="Genomic_DNA"/>
</dbReference>
<feature type="domain" description="CBS" evidence="3">
    <location>
        <begin position="79"/>
        <end position="134"/>
    </location>
</feature>
<evidence type="ECO:0000256" key="2">
    <source>
        <dbReference type="PROSITE-ProRule" id="PRU00703"/>
    </source>
</evidence>
<organism evidence="4 5">
    <name type="scientific">Pseudohalioglobus lutimaris</name>
    <dbReference type="NCBI Taxonomy" id="1737061"/>
    <lineage>
        <taxon>Bacteria</taxon>
        <taxon>Pseudomonadati</taxon>
        <taxon>Pseudomonadota</taxon>
        <taxon>Gammaproteobacteria</taxon>
        <taxon>Cellvibrionales</taxon>
        <taxon>Halieaceae</taxon>
        <taxon>Pseudohalioglobus</taxon>
    </lineage>
</organism>
<dbReference type="Gene3D" id="3.10.580.10">
    <property type="entry name" value="CBS-domain"/>
    <property type="match status" value="1"/>
</dbReference>
<dbReference type="AlphaFoldDB" id="A0A2N5WZN9"/>
<dbReference type="Pfam" id="PF00571">
    <property type="entry name" value="CBS"/>
    <property type="match status" value="2"/>
</dbReference>
<dbReference type="PROSITE" id="PS51371">
    <property type="entry name" value="CBS"/>
    <property type="match status" value="1"/>
</dbReference>
<dbReference type="InterPro" id="IPR000644">
    <property type="entry name" value="CBS_dom"/>
</dbReference>
<proteinExistence type="predicted"/>
<dbReference type="RefSeq" id="WP_076000135.1">
    <property type="nucleotide sequence ID" value="NZ_PKUS01000025.1"/>
</dbReference>
<dbReference type="InterPro" id="IPR046342">
    <property type="entry name" value="CBS_dom_sf"/>
</dbReference>
<dbReference type="Proteomes" id="UP000235005">
    <property type="component" value="Unassembled WGS sequence"/>
</dbReference>
<dbReference type="PANTHER" id="PTHR43080">
    <property type="entry name" value="CBS DOMAIN-CONTAINING PROTEIN CBSX3, MITOCHONDRIAL"/>
    <property type="match status" value="1"/>
</dbReference>
<evidence type="ECO:0000256" key="1">
    <source>
        <dbReference type="ARBA" id="ARBA00023122"/>
    </source>
</evidence>
<evidence type="ECO:0000313" key="4">
    <source>
        <dbReference type="EMBL" id="PLW67703.1"/>
    </source>
</evidence>
<keyword evidence="5" id="KW-1185">Reference proteome</keyword>